<evidence type="ECO:0000313" key="3">
    <source>
        <dbReference type="Proteomes" id="UP000240653"/>
    </source>
</evidence>
<evidence type="ECO:0000256" key="1">
    <source>
        <dbReference type="SAM" id="SignalP"/>
    </source>
</evidence>
<evidence type="ECO:0008006" key="4">
    <source>
        <dbReference type="Google" id="ProtNLM"/>
    </source>
</evidence>
<comment type="caution">
    <text evidence="2">The sequence shown here is derived from an EMBL/GenBank/DDBJ whole genome shotgun (WGS) entry which is preliminary data.</text>
</comment>
<gene>
    <name evidence="2" type="ORF">C7I85_23835</name>
</gene>
<dbReference type="OrthoDB" id="8451554at2"/>
<sequence>MEITMLRAAIVGVTALLISSSTLAYAQTAAPTDAQGASNDWKELTDVRIDLIKAALQLTPEQQKLWPAVESAIRARAEVRRDRIENLQKMRSDQPDFFDILRNRANNMAQRANGLKQYADAWEPLYKTLDDKQKARLRFVAMLAAHEAREWIAEEGGGE</sequence>
<protein>
    <recommendedName>
        <fullName evidence="4">LTXXQ motif family protein</fullName>
    </recommendedName>
</protein>
<dbReference type="Proteomes" id="UP000240653">
    <property type="component" value="Unassembled WGS sequence"/>
</dbReference>
<feature type="signal peptide" evidence="1">
    <location>
        <begin position="1"/>
        <end position="26"/>
    </location>
</feature>
<dbReference type="GO" id="GO:0042597">
    <property type="term" value="C:periplasmic space"/>
    <property type="evidence" value="ECO:0007669"/>
    <property type="project" value="InterPro"/>
</dbReference>
<dbReference type="Pfam" id="PF07813">
    <property type="entry name" value="LTXXQ"/>
    <property type="match status" value="1"/>
</dbReference>
<keyword evidence="1" id="KW-0732">Signal</keyword>
<dbReference type="InterPro" id="IPR012899">
    <property type="entry name" value="LTXXQ"/>
</dbReference>
<evidence type="ECO:0000313" key="2">
    <source>
        <dbReference type="EMBL" id="PSJ56600.1"/>
    </source>
</evidence>
<name>A0A2P7S2A2_9HYPH</name>
<proteinExistence type="predicted"/>
<dbReference type="AlphaFoldDB" id="A0A2P7S2A2"/>
<reference evidence="2 3" key="1">
    <citation type="submission" date="2018-03" db="EMBL/GenBank/DDBJ databases">
        <title>The draft genome of Mesorhizobium soli JCM 19897.</title>
        <authorList>
            <person name="Li L."/>
            <person name="Liu L."/>
            <person name="Liang L."/>
            <person name="Wang T."/>
            <person name="Zhang X."/>
        </authorList>
    </citation>
    <scope>NUCLEOTIDE SEQUENCE [LARGE SCALE GENOMIC DNA]</scope>
    <source>
        <strain evidence="2 3">JCM 19897</strain>
    </source>
</reference>
<dbReference type="EMBL" id="PXYL01000017">
    <property type="protein sequence ID" value="PSJ56600.1"/>
    <property type="molecule type" value="Genomic_DNA"/>
</dbReference>
<keyword evidence="3" id="KW-1185">Reference proteome</keyword>
<accession>A0A2P7S2A2</accession>
<feature type="chain" id="PRO_5015124497" description="LTXXQ motif family protein" evidence="1">
    <location>
        <begin position="27"/>
        <end position="159"/>
    </location>
</feature>
<organism evidence="2 3">
    <name type="scientific">Pseudaminobacter soli</name>
    <name type="common">ex Li et al. 2025</name>
    <dbReference type="NCBI Taxonomy" id="1295366"/>
    <lineage>
        <taxon>Bacteria</taxon>
        <taxon>Pseudomonadati</taxon>
        <taxon>Pseudomonadota</taxon>
        <taxon>Alphaproteobacteria</taxon>
        <taxon>Hyphomicrobiales</taxon>
        <taxon>Phyllobacteriaceae</taxon>
        <taxon>Pseudaminobacter</taxon>
    </lineage>
</organism>